<organism evidence="1 2">
    <name type="scientific">Patellaria atrata CBS 101060</name>
    <dbReference type="NCBI Taxonomy" id="1346257"/>
    <lineage>
        <taxon>Eukaryota</taxon>
        <taxon>Fungi</taxon>
        <taxon>Dikarya</taxon>
        <taxon>Ascomycota</taxon>
        <taxon>Pezizomycotina</taxon>
        <taxon>Dothideomycetes</taxon>
        <taxon>Dothideomycetes incertae sedis</taxon>
        <taxon>Patellariales</taxon>
        <taxon>Patellariaceae</taxon>
        <taxon>Patellaria</taxon>
    </lineage>
</organism>
<feature type="non-terminal residue" evidence="1">
    <location>
        <position position="112"/>
    </location>
</feature>
<gene>
    <name evidence="1" type="ORF">M501DRAFT_997042</name>
</gene>
<accession>A0A9P4S520</accession>
<dbReference type="InterPro" id="IPR015422">
    <property type="entry name" value="PyrdxlP-dep_Trfase_small"/>
</dbReference>
<dbReference type="EMBL" id="MU006104">
    <property type="protein sequence ID" value="KAF2836296.1"/>
    <property type="molecule type" value="Genomic_DNA"/>
</dbReference>
<protein>
    <submittedName>
        <fullName evidence="1">Uncharacterized protein</fullName>
    </submittedName>
</protein>
<proteinExistence type="predicted"/>
<dbReference type="Gene3D" id="3.90.1150.10">
    <property type="entry name" value="Aspartate Aminotransferase, domain 1"/>
    <property type="match status" value="1"/>
</dbReference>
<reference evidence="1" key="1">
    <citation type="journal article" date="2020" name="Stud. Mycol.">
        <title>101 Dothideomycetes genomes: a test case for predicting lifestyles and emergence of pathogens.</title>
        <authorList>
            <person name="Haridas S."/>
            <person name="Albert R."/>
            <person name="Binder M."/>
            <person name="Bloem J."/>
            <person name="Labutti K."/>
            <person name="Salamov A."/>
            <person name="Andreopoulos B."/>
            <person name="Baker S."/>
            <person name="Barry K."/>
            <person name="Bills G."/>
            <person name="Bluhm B."/>
            <person name="Cannon C."/>
            <person name="Castanera R."/>
            <person name="Culley D."/>
            <person name="Daum C."/>
            <person name="Ezra D."/>
            <person name="Gonzalez J."/>
            <person name="Henrissat B."/>
            <person name="Kuo A."/>
            <person name="Liang C."/>
            <person name="Lipzen A."/>
            <person name="Lutzoni F."/>
            <person name="Magnuson J."/>
            <person name="Mondo S."/>
            <person name="Nolan M."/>
            <person name="Ohm R."/>
            <person name="Pangilinan J."/>
            <person name="Park H.-J."/>
            <person name="Ramirez L."/>
            <person name="Alfaro M."/>
            <person name="Sun H."/>
            <person name="Tritt A."/>
            <person name="Yoshinaga Y."/>
            <person name="Zwiers L.-H."/>
            <person name="Turgeon B."/>
            <person name="Goodwin S."/>
            <person name="Spatafora J."/>
            <person name="Crous P."/>
            <person name="Grigoriev I."/>
        </authorList>
    </citation>
    <scope>NUCLEOTIDE SEQUENCE</scope>
    <source>
        <strain evidence="1">CBS 101060</strain>
    </source>
</reference>
<sequence>MTSYLHKGCGITSFMLERQKRELATANPHTFKIATPPGPVEQSHENGLAQYNYNKLFESIIQQKKDDRSYRYFRNINRLAKDFPFAHSDAEEKKVDVWCTNDYVSLEHLLIL</sequence>
<dbReference type="OrthoDB" id="4540811at2759"/>
<dbReference type="Proteomes" id="UP000799429">
    <property type="component" value="Unassembled WGS sequence"/>
</dbReference>
<name>A0A9P4S520_9PEZI</name>
<evidence type="ECO:0000313" key="1">
    <source>
        <dbReference type="EMBL" id="KAF2836296.1"/>
    </source>
</evidence>
<dbReference type="AlphaFoldDB" id="A0A9P4S520"/>
<evidence type="ECO:0000313" key="2">
    <source>
        <dbReference type="Proteomes" id="UP000799429"/>
    </source>
</evidence>
<comment type="caution">
    <text evidence="1">The sequence shown here is derived from an EMBL/GenBank/DDBJ whole genome shotgun (WGS) entry which is preliminary data.</text>
</comment>
<keyword evidence="2" id="KW-1185">Reference proteome</keyword>